<dbReference type="GO" id="GO:0030170">
    <property type="term" value="F:pyridoxal phosphate binding"/>
    <property type="evidence" value="ECO:0007669"/>
    <property type="project" value="UniProtKB-ARBA"/>
</dbReference>
<evidence type="ECO:0000313" key="6">
    <source>
        <dbReference type="EMBL" id="OGK54456.1"/>
    </source>
</evidence>
<dbReference type="PIRSF" id="PIRSF000390">
    <property type="entry name" value="PLP_StrS"/>
    <property type="match status" value="1"/>
</dbReference>
<evidence type="ECO:0000256" key="3">
    <source>
        <dbReference type="PIRSR" id="PIRSR000390-1"/>
    </source>
</evidence>
<dbReference type="PANTHER" id="PTHR30244">
    <property type="entry name" value="TRANSAMINASE"/>
    <property type="match status" value="1"/>
</dbReference>
<proteinExistence type="inferred from homology"/>
<dbReference type="InterPro" id="IPR015421">
    <property type="entry name" value="PyrdxlP-dep_Trfase_major"/>
</dbReference>
<dbReference type="GO" id="GO:0000271">
    <property type="term" value="P:polysaccharide biosynthetic process"/>
    <property type="evidence" value="ECO:0007669"/>
    <property type="project" value="TreeGrafter"/>
</dbReference>
<feature type="modified residue" description="N6-(pyridoxal phosphate)lysine" evidence="4">
    <location>
        <position position="186"/>
    </location>
</feature>
<evidence type="ECO:0000256" key="2">
    <source>
        <dbReference type="ARBA" id="ARBA00037999"/>
    </source>
</evidence>
<organism evidence="6 7">
    <name type="scientific">Candidatus Roizmanbacteria bacterium RIFCSPLOWO2_01_FULL_45_11</name>
    <dbReference type="NCBI Taxonomy" id="1802070"/>
    <lineage>
        <taxon>Bacteria</taxon>
        <taxon>Candidatus Roizmaniibacteriota</taxon>
    </lineage>
</organism>
<dbReference type="InterPro" id="IPR015424">
    <property type="entry name" value="PyrdxlP-dep_Trfase"/>
</dbReference>
<dbReference type="Gene3D" id="3.90.1150.10">
    <property type="entry name" value="Aspartate Aminotransferase, domain 1"/>
    <property type="match status" value="1"/>
</dbReference>
<evidence type="ECO:0000256" key="1">
    <source>
        <dbReference type="ARBA" id="ARBA00022898"/>
    </source>
</evidence>
<feature type="active site" description="Proton acceptor" evidence="3">
    <location>
        <position position="186"/>
    </location>
</feature>
<protein>
    <recommendedName>
        <fullName evidence="8">Erythromycin biosynthesis sensory transduction protein eryC1</fullName>
    </recommendedName>
</protein>
<evidence type="ECO:0000313" key="7">
    <source>
        <dbReference type="Proteomes" id="UP000178486"/>
    </source>
</evidence>
<dbReference type="SUPFAM" id="SSF53383">
    <property type="entry name" value="PLP-dependent transferases"/>
    <property type="match status" value="1"/>
</dbReference>
<gene>
    <name evidence="6" type="ORF">A3B56_00185</name>
</gene>
<reference evidence="6 7" key="1">
    <citation type="journal article" date="2016" name="Nat. Commun.">
        <title>Thousands of microbial genomes shed light on interconnected biogeochemical processes in an aquifer system.</title>
        <authorList>
            <person name="Anantharaman K."/>
            <person name="Brown C.T."/>
            <person name="Hug L.A."/>
            <person name="Sharon I."/>
            <person name="Castelle C.J."/>
            <person name="Probst A.J."/>
            <person name="Thomas B.C."/>
            <person name="Singh A."/>
            <person name="Wilkins M.J."/>
            <person name="Karaoz U."/>
            <person name="Brodie E.L."/>
            <person name="Williams K.H."/>
            <person name="Hubbard S.S."/>
            <person name="Banfield J.F."/>
        </authorList>
    </citation>
    <scope>NUCLEOTIDE SEQUENCE [LARGE SCALE GENOMIC DNA]</scope>
</reference>
<evidence type="ECO:0000256" key="5">
    <source>
        <dbReference type="RuleBase" id="RU004508"/>
    </source>
</evidence>
<dbReference type="GO" id="GO:0008483">
    <property type="term" value="F:transaminase activity"/>
    <property type="evidence" value="ECO:0007669"/>
    <property type="project" value="TreeGrafter"/>
</dbReference>
<dbReference type="PANTHER" id="PTHR30244:SF36">
    <property type="entry name" value="3-OXO-GLUCOSE-6-PHOSPHATE:GLUTAMATE AMINOTRANSFERASE"/>
    <property type="match status" value="1"/>
</dbReference>
<dbReference type="CDD" id="cd00616">
    <property type="entry name" value="AHBA_syn"/>
    <property type="match status" value="1"/>
</dbReference>
<dbReference type="Gene3D" id="3.40.640.10">
    <property type="entry name" value="Type I PLP-dependent aspartate aminotransferase-like (Major domain)"/>
    <property type="match status" value="1"/>
</dbReference>
<dbReference type="Pfam" id="PF01041">
    <property type="entry name" value="DegT_DnrJ_EryC1"/>
    <property type="match status" value="1"/>
</dbReference>
<comment type="similarity">
    <text evidence="2 5">Belongs to the DegT/DnrJ/EryC1 family.</text>
</comment>
<dbReference type="AlphaFoldDB" id="A0A1F7JFW6"/>
<dbReference type="EMBL" id="MGAU01000031">
    <property type="protein sequence ID" value="OGK54456.1"/>
    <property type="molecule type" value="Genomic_DNA"/>
</dbReference>
<sequence>MRVPFIDLTREYREITQEVHRAFEQVMKSGHFVLGNEGELFEKEFARYCGVPFAVSVNSGTDALFFSIRALGIGQGDEVILSANTFISCAYAISSVGAVPVFVDIDMETYNIDPVCVEAAVTKKTKAIIGVHMYGQIARMEELRAVAKKHSLFILEDASHAHGALYKKKRAGSFGDIGVFSLYPTKNMGVYGDGGIVTTRSKKIAENIRSLRNYGQTKKYHYEIMGYNSRLDELQAAFARIKLRYLDEWNRRRIAAARMYSKLLADVPVKLPVQEFGTRHVYYTFVIRTEKRDGLQEYLRRHGIETLVHYPVPIHQQTVFTKLKHRTESVHYTEHYSREIISLPLSPWITPEEIEYVCTYVSSYFSRH</sequence>
<evidence type="ECO:0000256" key="4">
    <source>
        <dbReference type="PIRSR" id="PIRSR000390-2"/>
    </source>
</evidence>
<dbReference type="FunFam" id="3.40.640.10:FF:000089">
    <property type="entry name" value="Aminotransferase, DegT/DnrJ/EryC1/StrS family"/>
    <property type="match status" value="1"/>
</dbReference>
<dbReference type="Proteomes" id="UP000178486">
    <property type="component" value="Unassembled WGS sequence"/>
</dbReference>
<dbReference type="InterPro" id="IPR015422">
    <property type="entry name" value="PyrdxlP-dep_Trfase_small"/>
</dbReference>
<comment type="caution">
    <text evidence="6">The sequence shown here is derived from an EMBL/GenBank/DDBJ whole genome shotgun (WGS) entry which is preliminary data.</text>
</comment>
<name>A0A1F7JFW6_9BACT</name>
<accession>A0A1F7JFW6</accession>
<evidence type="ECO:0008006" key="8">
    <source>
        <dbReference type="Google" id="ProtNLM"/>
    </source>
</evidence>
<keyword evidence="1 4" id="KW-0663">Pyridoxal phosphate</keyword>
<dbReference type="InterPro" id="IPR000653">
    <property type="entry name" value="DegT/StrS_aminotransferase"/>
</dbReference>